<dbReference type="AlphaFoldDB" id="A0A9K3CWL9"/>
<evidence type="ECO:0000256" key="1">
    <source>
        <dbReference type="SAM" id="SignalP"/>
    </source>
</evidence>
<comment type="caution">
    <text evidence="2">The sequence shown here is derived from an EMBL/GenBank/DDBJ whole genome shotgun (WGS) entry which is preliminary data.</text>
</comment>
<reference evidence="2 3" key="1">
    <citation type="journal article" date="2018" name="PLoS ONE">
        <title>The draft genome of Kipferlia bialata reveals reductive genome evolution in fornicate parasites.</title>
        <authorList>
            <person name="Tanifuji G."/>
            <person name="Takabayashi S."/>
            <person name="Kume K."/>
            <person name="Takagi M."/>
            <person name="Nakayama T."/>
            <person name="Kamikawa R."/>
            <person name="Inagaki Y."/>
            <person name="Hashimoto T."/>
        </authorList>
    </citation>
    <scope>NUCLEOTIDE SEQUENCE [LARGE SCALE GENOMIC DNA]</scope>
    <source>
        <strain evidence="2">NY0173</strain>
    </source>
</reference>
<feature type="signal peptide" evidence="1">
    <location>
        <begin position="1"/>
        <end position="18"/>
    </location>
</feature>
<sequence>MISAKLLVLAVCATLILCRDVDVMTHFGVDSDPVQCEIYGPVLDNTDTGIVYTYSIDALNHLVYSLMPLLEANLLKFTIPDFT</sequence>
<keyword evidence="3" id="KW-1185">Reference proteome</keyword>
<proteinExistence type="predicted"/>
<accession>A0A9K3CWL9</accession>
<gene>
    <name evidence="2" type="ORF">KIPB_006034</name>
</gene>
<dbReference type="EMBL" id="BDIP01001500">
    <property type="protein sequence ID" value="GIQ84526.1"/>
    <property type="molecule type" value="Genomic_DNA"/>
</dbReference>
<protein>
    <submittedName>
        <fullName evidence="2">Uncharacterized protein</fullName>
    </submittedName>
</protein>
<feature type="non-terminal residue" evidence="2">
    <location>
        <position position="83"/>
    </location>
</feature>
<evidence type="ECO:0000313" key="3">
    <source>
        <dbReference type="Proteomes" id="UP000265618"/>
    </source>
</evidence>
<organism evidence="2 3">
    <name type="scientific">Kipferlia bialata</name>
    <dbReference type="NCBI Taxonomy" id="797122"/>
    <lineage>
        <taxon>Eukaryota</taxon>
        <taxon>Metamonada</taxon>
        <taxon>Carpediemonas-like organisms</taxon>
        <taxon>Kipferlia</taxon>
    </lineage>
</organism>
<feature type="chain" id="PRO_5039948831" evidence="1">
    <location>
        <begin position="19"/>
        <end position="83"/>
    </location>
</feature>
<evidence type="ECO:0000313" key="2">
    <source>
        <dbReference type="EMBL" id="GIQ84526.1"/>
    </source>
</evidence>
<dbReference type="Proteomes" id="UP000265618">
    <property type="component" value="Unassembled WGS sequence"/>
</dbReference>
<name>A0A9K3CWL9_9EUKA</name>
<keyword evidence="1" id="KW-0732">Signal</keyword>